<dbReference type="Proteomes" id="UP001175227">
    <property type="component" value="Unassembled WGS sequence"/>
</dbReference>
<sequence>MDTLPVLQPILHDPGAAPALNTSPEALGFADSPVVPGESKDSPSSSRVKRFSSAMEKTVDKLGRSISGKSSGSPSAGGHRRLFSMSRKGKATDRSDGVPTPSSTTTPSTSRPTSPIKLARPTPPIQDDSPFITPPSPRLSPTRPSLTSFRGDGSVSLSSR</sequence>
<feature type="compositionally biased region" description="Low complexity" evidence="1">
    <location>
        <begin position="139"/>
        <end position="148"/>
    </location>
</feature>
<protein>
    <submittedName>
        <fullName evidence="2">Uncharacterized protein</fullName>
    </submittedName>
</protein>
<feature type="compositionally biased region" description="Low complexity" evidence="1">
    <location>
        <begin position="64"/>
        <end position="77"/>
    </location>
</feature>
<dbReference type="AlphaFoldDB" id="A0AA39P783"/>
<accession>A0AA39P783</accession>
<proteinExistence type="predicted"/>
<evidence type="ECO:0000256" key="1">
    <source>
        <dbReference type="SAM" id="MobiDB-lite"/>
    </source>
</evidence>
<name>A0AA39P783_9AGAR</name>
<evidence type="ECO:0000313" key="3">
    <source>
        <dbReference type="Proteomes" id="UP001175227"/>
    </source>
</evidence>
<gene>
    <name evidence="2" type="ORF">IW261DRAFT_1483998</name>
</gene>
<dbReference type="EMBL" id="JAUEPR010000014">
    <property type="protein sequence ID" value="KAK0478551.1"/>
    <property type="molecule type" value="Genomic_DNA"/>
</dbReference>
<feature type="compositionally biased region" description="Low complexity" evidence="1">
    <location>
        <begin position="99"/>
        <end position="115"/>
    </location>
</feature>
<feature type="region of interest" description="Disordered" evidence="1">
    <location>
        <begin position="1"/>
        <end position="160"/>
    </location>
</feature>
<organism evidence="2 3">
    <name type="scientific">Armillaria novae-zelandiae</name>
    <dbReference type="NCBI Taxonomy" id="153914"/>
    <lineage>
        <taxon>Eukaryota</taxon>
        <taxon>Fungi</taxon>
        <taxon>Dikarya</taxon>
        <taxon>Basidiomycota</taxon>
        <taxon>Agaricomycotina</taxon>
        <taxon>Agaricomycetes</taxon>
        <taxon>Agaricomycetidae</taxon>
        <taxon>Agaricales</taxon>
        <taxon>Marasmiineae</taxon>
        <taxon>Physalacriaceae</taxon>
        <taxon>Armillaria</taxon>
    </lineage>
</organism>
<comment type="caution">
    <text evidence="2">The sequence shown here is derived from an EMBL/GenBank/DDBJ whole genome shotgun (WGS) entry which is preliminary data.</text>
</comment>
<reference evidence="2" key="1">
    <citation type="submission" date="2023-06" db="EMBL/GenBank/DDBJ databases">
        <authorList>
            <consortium name="Lawrence Berkeley National Laboratory"/>
            <person name="Ahrendt S."/>
            <person name="Sahu N."/>
            <person name="Indic B."/>
            <person name="Wong-Bajracharya J."/>
            <person name="Merenyi Z."/>
            <person name="Ke H.-M."/>
            <person name="Monk M."/>
            <person name="Kocsube S."/>
            <person name="Drula E."/>
            <person name="Lipzen A."/>
            <person name="Balint B."/>
            <person name="Henrissat B."/>
            <person name="Andreopoulos B."/>
            <person name="Martin F.M."/>
            <person name="Harder C.B."/>
            <person name="Rigling D."/>
            <person name="Ford K.L."/>
            <person name="Foster G.D."/>
            <person name="Pangilinan J."/>
            <person name="Papanicolaou A."/>
            <person name="Barry K."/>
            <person name="LaButti K."/>
            <person name="Viragh M."/>
            <person name="Koriabine M."/>
            <person name="Yan M."/>
            <person name="Riley R."/>
            <person name="Champramary S."/>
            <person name="Plett K.L."/>
            <person name="Tsai I.J."/>
            <person name="Slot J."/>
            <person name="Sipos G."/>
            <person name="Plett J."/>
            <person name="Nagy L.G."/>
            <person name="Grigoriev I.V."/>
        </authorList>
    </citation>
    <scope>NUCLEOTIDE SEQUENCE</scope>
    <source>
        <strain evidence="2">ICMP 16352</strain>
    </source>
</reference>
<keyword evidence="3" id="KW-1185">Reference proteome</keyword>
<evidence type="ECO:0000313" key="2">
    <source>
        <dbReference type="EMBL" id="KAK0478551.1"/>
    </source>
</evidence>